<dbReference type="EMBL" id="JANHOH010000002">
    <property type="protein sequence ID" value="MCQ6958504.1"/>
    <property type="molecule type" value="Genomic_DNA"/>
</dbReference>
<evidence type="ECO:0000256" key="1">
    <source>
        <dbReference type="ARBA" id="ARBA00006817"/>
    </source>
</evidence>
<evidence type="ECO:0000313" key="3">
    <source>
        <dbReference type="EMBL" id="MCQ6958504.1"/>
    </source>
</evidence>
<dbReference type="InterPro" id="IPR013538">
    <property type="entry name" value="ASHA1/2-like_C"/>
</dbReference>
<dbReference type="Gene3D" id="3.30.530.20">
    <property type="match status" value="1"/>
</dbReference>
<comment type="caution">
    <text evidence="3">The sequence shown here is derived from an EMBL/GenBank/DDBJ whole genome shotgun (WGS) entry which is preliminary data.</text>
</comment>
<feature type="domain" description="Activator of Hsp90 ATPase homologue 1/2-like C-terminal" evidence="2">
    <location>
        <begin position="13"/>
        <end position="132"/>
    </location>
</feature>
<dbReference type="RefSeq" id="WP_256538703.1">
    <property type="nucleotide sequence ID" value="NZ_JANHOH010000002.1"/>
</dbReference>
<proteinExistence type="inferred from homology"/>
<evidence type="ECO:0000313" key="4">
    <source>
        <dbReference type="Proteomes" id="UP001204376"/>
    </source>
</evidence>
<gene>
    <name evidence="3" type="ORF">NPE20_11060</name>
</gene>
<dbReference type="InterPro" id="IPR023393">
    <property type="entry name" value="START-like_dom_sf"/>
</dbReference>
<dbReference type="Proteomes" id="UP001204376">
    <property type="component" value="Unassembled WGS sequence"/>
</dbReference>
<organism evidence="3 4">
    <name type="scientific">Mucilaginibacter aquariorum</name>
    <dbReference type="NCBI Taxonomy" id="2967225"/>
    <lineage>
        <taxon>Bacteria</taxon>
        <taxon>Pseudomonadati</taxon>
        <taxon>Bacteroidota</taxon>
        <taxon>Sphingobacteriia</taxon>
        <taxon>Sphingobacteriales</taxon>
        <taxon>Sphingobacteriaceae</taxon>
        <taxon>Mucilaginibacter</taxon>
    </lineage>
</organism>
<keyword evidence="4" id="KW-1185">Reference proteome</keyword>
<comment type="similarity">
    <text evidence="1">Belongs to the AHA1 family.</text>
</comment>
<accession>A0ABT1T1Q5</accession>
<dbReference type="SUPFAM" id="SSF55961">
    <property type="entry name" value="Bet v1-like"/>
    <property type="match status" value="1"/>
</dbReference>
<name>A0ABT1T1Q5_9SPHI</name>
<reference evidence="3 4" key="1">
    <citation type="submission" date="2022-07" db="EMBL/GenBank/DDBJ databases">
        <title>Mucilaginibacter sp. JC4.</title>
        <authorList>
            <person name="Le V."/>
            <person name="Ko S.-R."/>
            <person name="Ahn C.-Y."/>
            <person name="Oh H.-M."/>
        </authorList>
    </citation>
    <scope>NUCLEOTIDE SEQUENCE [LARGE SCALE GENOMIC DNA]</scope>
    <source>
        <strain evidence="3 4">JC4</strain>
    </source>
</reference>
<dbReference type="Pfam" id="PF08327">
    <property type="entry name" value="AHSA1"/>
    <property type="match status" value="1"/>
</dbReference>
<protein>
    <submittedName>
        <fullName evidence="3">SRPBCC domain-containing protein</fullName>
    </submittedName>
</protein>
<evidence type="ECO:0000259" key="2">
    <source>
        <dbReference type="Pfam" id="PF08327"/>
    </source>
</evidence>
<sequence length="136" mass="15409">MNTSLIERSIEINASPDKVWRVFTDAAITRQMGGEYVSDWEVGSVFGWKGVDGRQYTHGEIMEVETSKRLKHKLFNGPDKSSVASEITYKFEGSGDTTVLFARERLFQSISEEDYKEAVQGWDTALYMVKQLAEGI</sequence>